<dbReference type="AlphaFoldDB" id="A0A7W6JRG5"/>
<gene>
    <name evidence="1" type="ORF">GGR46_001661</name>
</gene>
<accession>A0A7W6JRG5</accession>
<dbReference type="Pfam" id="PF11287">
    <property type="entry name" value="DUF3088"/>
    <property type="match status" value="1"/>
</dbReference>
<dbReference type="InterPro" id="IPR021439">
    <property type="entry name" value="DUF3088"/>
</dbReference>
<evidence type="ECO:0000313" key="1">
    <source>
        <dbReference type="EMBL" id="MBB4098128.1"/>
    </source>
</evidence>
<proteinExistence type="predicted"/>
<comment type="caution">
    <text evidence="1">The sequence shown here is derived from an EMBL/GenBank/DDBJ whole genome shotgun (WGS) entry which is preliminary data.</text>
</comment>
<evidence type="ECO:0008006" key="3">
    <source>
        <dbReference type="Google" id="ProtNLM"/>
    </source>
</evidence>
<sequence length="107" mass="11892">MSRDTLFLLDPDWADPAHGGERHFYCKECMIVEGLLATFPERAANIDVVRVAWPRPRTAVVEAIGEDNQNLPALVWAKEDGSVGFANDIEALLAALAERHGFPERHP</sequence>
<organism evidence="1 2">
    <name type="scientific">Sphingomonas kyeonggiensis</name>
    <dbReference type="NCBI Taxonomy" id="1268553"/>
    <lineage>
        <taxon>Bacteria</taxon>
        <taxon>Pseudomonadati</taxon>
        <taxon>Pseudomonadota</taxon>
        <taxon>Alphaproteobacteria</taxon>
        <taxon>Sphingomonadales</taxon>
        <taxon>Sphingomonadaceae</taxon>
        <taxon>Sphingomonas</taxon>
    </lineage>
</organism>
<protein>
    <recommendedName>
        <fullName evidence="3">DUF3088 family protein</fullName>
    </recommendedName>
</protein>
<dbReference type="RefSeq" id="WP_183996893.1">
    <property type="nucleotide sequence ID" value="NZ_JACIEH010000001.1"/>
</dbReference>
<reference evidence="1 2" key="1">
    <citation type="submission" date="2020-08" db="EMBL/GenBank/DDBJ databases">
        <title>Genomic Encyclopedia of Type Strains, Phase IV (KMG-IV): sequencing the most valuable type-strain genomes for metagenomic binning, comparative biology and taxonomic classification.</title>
        <authorList>
            <person name="Goeker M."/>
        </authorList>
    </citation>
    <scope>NUCLEOTIDE SEQUENCE [LARGE SCALE GENOMIC DNA]</scope>
    <source>
        <strain evidence="1 2">DSM 101806</strain>
    </source>
</reference>
<name>A0A7W6JRG5_9SPHN</name>
<dbReference type="EMBL" id="JACIEH010000001">
    <property type="protein sequence ID" value="MBB4098128.1"/>
    <property type="molecule type" value="Genomic_DNA"/>
</dbReference>
<keyword evidence="2" id="KW-1185">Reference proteome</keyword>
<dbReference type="Proteomes" id="UP000557392">
    <property type="component" value="Unassembled WGS sequence"/>
</dbReference>
<evidence type="ECO:0000313" key="2">
    <source>
        <dbReference type="Proteomes" id="UP000557392"/>
    </source>
</evidence>